<comment type="caution">
    <text evidence="1">The sequence shown here is derived from an EMBL/GenBank/DDBJ whole genome shotgun (WGS) entry which is preliminary data.</text>
</comment>
<name>A0ABQ3M9E4_9PSEU</name>
<evidence type="ECO:0000313" key="2">
    <source>
        <dbReference type="Proteomes" id="UP000605568"/>
    </source>
</evidence>
<accession>A0ABQ3M9E4</accession>
<dbReference type="EMBL" id="BNAR01000001">
    <property type="protein sequence ID" value="GHH30128.1"/>
    <property type="molecule type" value="Genomic_DNA"/>
</dbReference>
<gene>
    <name evidence="1" type="ORF">GCM10017774_07270</name>
</gene>
<proteinExistence type="predicted"/>
<protein>
    <submittedName>
        <fullName evidence="1">Uncharacterized protein</fullName>
    </submittedName>
</protein>
<keyword evidence="2" id="KW-1185">Reference proteome</keyword>
<dbReference type="RefSeq" id="WP_191295960.1">
    <property type="nucleotide sequence ID" value="NZ_BNAR01000001.1"/>
</dbReference>
<dbReference type="Proteomes" id="UP000605568">
    <property type="component" value="Unassembled WGS sequence"/>
</dbReference>
<reference evidence="2" key="1">
    <citation type="journal article" date="2019" name="Int. J. Syst. Evol. Microbiol.">
        <title>The Global Catalogue of Microorganisms (GCM) 10K type strain sequencing project: providing services to taxonomists for standard genome sequencing and annotation.</title>
        <authorList>
            <consortium name="The Broad Institute Genomics Platform"/>
            <consortium name="The Broad Institute Genome Sequencing Center for Infectious Disease"/>
            <person name="Wu L."/>
            <person name="Ma J."/>
        </authorList>
    </citation>
    <scope>NUCLEOTIDE SEQUENCE [LARGE SCALE GENOMIC DNA]</scope>
    <source>
        <strain evidence="2">CGMCC 4.7367</strain>
    </source>
</reference>
<evidence type="ECO:0000313" key="1">
    <source>
        <dbReference type="EMBL" id="GHH30128.1"/>
    </source>
</evidence>
<sequence length="143" mass="15591">MRTWSDLCLICSGQQEFVVNVHEAGPYERSHDYTRVLFCAACSVGELRAFSYDGFVVFGEEDEVMVWSSILSASDVERLRTGFACTVPLAGGCECPQHVRAYDTSVRVNKTRLPEHGPDRHSPAGRSTATVLVAGGLAEFASS</sequence>
<organism evidence="1 2">
    <name type="scientific">Lentzea cavernae</name>
    <dbReference type="NCBI Taxonomy" id="2020703"/>
    <lineage>
        <taxon>Bacteria</taxon>
        <taxon>Bacillati</taxon>
        <taxon>Actinomycetota</taxon>
        <taxon>Actinomycetes</taxon>
        <taxon>Pseudonocardiales</taxon>
        <taxon>Pseudonocardiaceae</taxon>
        <taxon>Lentzea</taxon>
    </lineage>
</organism>